<reference evidence="2" key="1">
    <citation type="submission" date="2018-08" db="EMBL/GenBank/DDBJ databases">
        <authorList>
            <person name="Kim S.-J."/>
            <person name="Jung G.-Y."/>
        </authorList>
    </citation>
    <scope>NUCLEOTIDE SEQUENCE [LARGE SCALE GENOMIC DNA]</scope>
    <source>
        <strain evidence="2">GY_G</strain>
    </source>
</reference>
<sequence>MWTVGKGLGSVFLIGALAACGPKAAPKPIPVPPPVVVAPPPTPSMPLPPGGAAVTMKIPPFGADGVRITPNRNLSREEYIWHLRSGINVAALNCQGPVWGEIAQNYNRFLQIHKSRLAQTNKAVDAEFVKRFPGQNALRVRDTRTTDLYNYFALPPVRAEFCDKSLQKSRELLTIPSNTLPEYSFGALNDLDAVFINFYNAFVQYERDLADWNARYGPKSTATMATTSPAPTAISTK</sequence>
<keyword evidence="2" id="KW-1185">Reference proteome</keyword>
<proteinExistence type="predicted"/>
<evidence type="ECO:0000313" key="2">
    <source>
        <dbReference type="Proteomes" id="UP000263833"/>
    </source>
</evidence>
<dbReference type="AlphaFoldDB" id="A0A371B625"/>
<dbReference type="PROSITE" id="PS51257">
    <property type="entry name" value="PROKAR_LIPOPROTEIN"/>
    <property type="match status" value="1"/>
</dbReference>
<dbReference type="EMBL" id="QRGP01000002">
    <property type="protein sequence ID" value="RDV02962.1"/>
    <property type="molecule type" value="Genomic_DNA"/>
</dbReference>
<accession>A0A371B625</accession>
<gene>
    <name evidence="1" type="ORF">DXH95_13695</name>
</gene>
<evidence type="ECO:0000313" key="1">
    <source>
        <dbReference type="EMBL" id="RDV02962.1"/>
    </source>
</evidence>
<protein>
    <recommendedName>
        <fullName evidence="3">Lipoprotein</fullName>
    </recommendedName>
</protein>
<comment type="caution">
    <text evidence="1">The sequence shown here is derived from an EMBL/GenBank/DDBJ whole genome shotgun (WGS) entry which is preliminary data.</text>
</comment>
<name>A0A371B625_9SPHN</name>
<dbReference type="Proteomes" id="UP000263833">
    <property type="component" value="Unassembled WGS sequence"/>
</dbReference>
<organism evidence="1 2">
    <name type="scientific">Sphingorhabdus pulchriflava</name>
    <dbReference type="NCBI Taxonomy" id="2292257"/>
    <lineage>
        <taxon>Bacteria</taxon>
        <taxon>Pseudomonadati</taxon>
        <taxon>Pseudomonadota</taxon>
        <taxon>Alphaproteobacteria</taxon>
        <taxon>Sphingomonadales</taxon>
        <taxon>Sphingomonadaceae</taxon>
        <taxon>Sphingorhabdus</taxon>
    </lineage>
</organism>
<dbReference type="RefSeq" id="WP_115550067.1">
    <property type="nucleotide sequence ID" value="NZ_QRGP01000002.1"/>
</dbReference>
<evidence type="ECO:0008006" key="3">
    <source>
        <dbReference type="Google" id="ProtNLM"/>
    </source>
</evidence>